<reference evidence="2" key="1">
    <citation type="journal article" date="2019" name="Int. J. Syst. Evol. Microbiol.">
        <title>The Global Catalogue of Microorganisms (GCM) 10K type strain sequencing project: providing services to taxonomists for standard genome sequencing and annotation.</title>
        <authorList>
            <consortium name="The Broad Institute Genomics Platform"/>
            <consortium name="The Broad Institute Genome Sequencing Center for Infectious Disease"/>
            <person name="Wu L."/>
            <person name="Ma J."/>
        </authorList>
    </citation>
    <scope>NUCLEOTIDE SEQUENCE [LARGE SCALE GENOMIC DNA]</scope>
    <source>
        <strain evidence="2">CCUG 53915</strain>
    </source>
</reference>
<dbReference type="EMBL" id="JBHTLT010000004">
    <property type="protein sequence ID" value="MFD1203705.1"/>
    <property type="molecule type" value="Genomic_DNA"/>
</dbReference>
<accession>A0ABW3TSJ7</accession>
<dbReference type="RefSeq" id="WP_336824734.1">
    <property type="nucleotide sequence ID" value="NZ_JBHTLT010000004.1"/>
</dbReference>
<organism evidence="1 2">
    <name type="scientific">Sporosarcina contaminans</name>
    <dbReference type="NCBI Taxonomy" id="633403"/>
    <lineage>
        <taxon>Bacteria</taxon>
        <taxon>Bacillati</taxon>
        <taxon>Bacillota</taxon>
        <taxon>Bacilli</taxon>
        <taxon>Bacillales</taxon>
        <taxon>Caryophanaceae</taxon>
        <taxon>Sporosarcina</taxon>
    </lineage>
</organism>
<protein>
    <submittedName>
        <fullName evidence="1">Uncharacterized protein</fullName>
    </submittedName>
</protein>
<evidence type="ECO:0000313" key="2">
    <source>
        <dbReference type="Proteomes" id="UP001597231"/>
    </source>
</evidence>
<gene>
    <name evidence="1" type="ORF">ACFQ38_00975</name>
</gene>
<proteinExistence type="predicted"/>
<dbReference type="Proteomes" id="UP001597231">
    <property type="component" value="Unassembled WGS sequence"/>
</dbReference>
<comment type="caution">
    <text evidence="1">The sequence shown here is derived from an EMBL/GenBank/DDBJ whole genome shotgun (WGS) entry which is preliminary data.</text>
</comment>
<keyword evidence="2" id="KW-1185">Reference proteome</keyword>
<name>A0ABW3TSJ7_9BACL</name>
<evidence type="ECO:0000313" key="1">
    <source>
        <dbReference type="EMBL" id="MFD1203705.1"/>
    </source>
</evidence>
<sequence>MKYKLLLLITICTILVLIFPQVPGTSKLTQVFRLTNEPNDVITQGTSGTALTINISFGDKEATELIKSLEAPYPLLLIDVDWAERFPETVELIKKKNIPTGLLGHAGMEYEQDIPLLIEQIKKYETIFDSKPLWFRSMDEQFPYNLRAALWESQVNALGSTRIWEGGESPPVIEGEILSLPHHRNKRISIQDLKKLQENRDIKTLEDVLFSMTIKTKKIPK</sequence>